<dbReference type="InterPro" id="IPR029962">
    <property type="entry name" value="TBL"/>
</dbReference>
<evidence type="ECO:0000313" key="3">
    <source>
        <dbReference type="EMBL" id="KAG2649603.1"/>
    </source>
</evidence>
<dbReference type="PANTHER" id="PTHR32285">
    <property type="entry name" value="PROTEIN TRICHOME BIREFRINGENCE-LIKE 9-RELATED"/>
    <property type="match status" value="1"/>
</dbReference>
<dbReference type="GO" id="GO:0005794">
    <property type="term" value="C:Golgi apparatus"/>
    <property type="evidence" value="ECO:0007669"/>
    <property type="project" value="TreeGrafter"/>
</dbReference>
<dbReference type="InterPro" id="IPR026057">
    <property type="entry name" value="TBL_C"/>
</dbReference>
<organism evidence="3 4">
    <name type="scientific">Panicum virgatum</name>
    <name type="common">Blackwell switchgrass</name>
    <dbReference type="NCBI Taxonomy" id="38727"/>
    <lineage>
        <taxon>Eukaryota</taxon>
        <taxon>Viridiplantae</taxon>
        <taxon>Streptophyta</taxon>
        <taxon>Embryophyta</taxon>
        <taxon>Tracheophyta</taxon>
        <taxon>Spermatophyta</taxon>
        <taxon>Magnoliopsida</taxon>
        <taxon>Liliopsida</taxon>
        <taxon>Poales</taxon>
        <taxon>Poaceae</taxon>
        <taxon>PACMAD clade</taxon>
        <taxon>Panicoideae</taxon>
        <taxon>Panicodae</taxon>
        <taxon>Paniceae</taxon>
        <taxon>Panicinae</taxon>
        <taxon>Panicum</taxon>
        <taxon>Panicum sect. Hiantes</taxon>
    </lineage>
</organism>
<proteinExistence type="inferred from homology"/>
<dbReference type="PANTHER" id="PTHR32285:SF370">
    <property type="entry name" value="XYLAN O-ACETYLTRANSFERASE 9-RELATED"/>
    <property type="match status" value="1"/>
</dbReference>
<feature type="domain" description="Trichome birefringence-like C-terminal" evidence="2">
    <location>
        <begin position="1"/>
        <end position="86"/>
    </location>
</feature>
<dbReference type="Proteomes" id="UP000823388">
    <property type="component" value="Chromosome 1N"/>
</dbReference>
<accession>A0A8T0WXI2</accession>
<evidence type="ECO:0000256" key="1">
    <source>
        <dbReference type="ARBA" id="ARBA00007727"/>
    </source>
</evidence>
<reference evidence="3" key="1">
    <citation type="submission" date="2020-05" db="EMBL/GenBank/DDBJ databases">
        <title>WGS assembly of Panicum virgatum.</title>
        <authorList>
            <person name="Lovell J.T."/>
            <person name="Jenkins J."/>
            <person name="Shu S."/>
            <person name="Juenger T.E."/>
            <person name="Schmutz J."/>
        </authorList>
    </citation>
    <scope>NUCLEOTIDE SEQUENCE</scope>
    <source>
        <strain evidence="3">AP13</strain>
    </source>
</reference>
<comment type="caution">
    <text evidence="3">The sequence shown here is derived from an EMBL/GenBank/DDBJ whole genome shotgun (WGS) entry which is preliminary data.</text>
</comment>
<dbReference type="EMBL" id="CM029038">
    <property type="protein sequence ID" value="KAG2649603.1"/>
    <property type="molecule type" value="Genomic_DNA"/>
</dbReference>
<comment type="similarity">
    <text evidence="1">Belongs to the PC-esterase family. TBL subfamily.</text>
</comment>
<dbReference type="GO" id="GO:0016413">
    <property type="term" value="F:O-acetyltransferase activity"/>
    <property type="evidence" value="ECO:0007669"/>
    <property type="project" value="InterPro"/>
</dbReference>
<dbReference type="AlphaFoldDB" id="A0A8T0WXI2"/>
<gene>
    <name evidence="3" type="ORF">PVAP13_1NG142400</name>
</gene>
<keyword evidence="4" id="KW-1185">Reference proteome</keyword>
<protein>
    <recommendedName>
        <fullName evidence="2">Trichome birefringence-like C-terminal domain-containing protein</fullName>
    </recommendedName>
</protein>
<evidence type="ECO:0000259" key="2">
    <source>
        <dbReference type="Pfam" id="PF13839"/>
    </source>
</evidence>
<sequence>MLEALRGKRMLFVGDSQGRGQFSSMVLLLQSAIPDAGARSPFRMSPDQQHTVFAAGDYDTTVEFYWAPFLLESNSDNAVVHGSVALKLLESTSDSEAGKLLLAIRLASYGPS</sequence>
<evidence type="ECO:0000313" key="4">
    <source>
        <dbReference type="Proteomes" id="UP000823388"/>
    </source>
</evidence>
<dbReference type="Pfam" id="PF13839">
    <property type="entry name" value="PC-Esterase"/>
    <property type="match status" value="1"/>
</dbReference>
<name>A0A8T0WXI2_PANVG</name>